<accession>A0A0H2RBI4</accession>
<feature type="compositionally biased region" description="Polar residues" evidence="1">
    <location>
        <begin position="44"/>
        <end position="57"/>
    </location>
</feature>
<feature type="compositionally biased region" description="Polar residues" evidence="1">
    <location>
        <begin position="235"/>
        <end position="244"/>
    </location>
</feature>
<dbReference type="InterPro" id="IPR001849">
    <property type="entry name" value="PH_domain"/>
</dbReference>
<evidence type="ECO:0000313" key="3">
    <source>
        <dbReference type="EMBL" id="KLO08792.1"/>
    </source>
</evidence>
<feature type="region of interest" description="Disordered" evidence="1">
    <location>
        <begin position="502"/>
        <end position="560"/>
    </location>
</feature>
<dbReference type="PROSITE" id="PS50003">
    <property type="entry name" value="PH_DOMAIN"/>
    <property type="match status" value="2"/>
</dbReference>
<reference evidence="3 4" key="1">
    <citation type="submission" date="2015-04" db="EMBL/GenBank/DDBJ databases">
        <title>Complete genome sequence of Schizopora paradoxa KUC8140, a cosmopolitan wood degrader in East Asia.</title>
        <authorList>
            <consortium name="DOE Joint Genome Institute"/>
            <person name="Min B."/>
            <person name="Park H."/>
            <person name="Jang Y."/>
            <person name="Kim J.-J."/>
            <person name="Kim K.H."/>
            <person name="Pangilinan J."/>
            <person name="Lipzen A."/>
            <person name="Riley R."/>
            <person name="Grigoriev I.V."/>
            <person name="Spatafora J.W."/>
            <person name="Choi I.-G."/>
        </authorList>
    </citation>
    <scope>NUCLEOTIDE SEQUENCE [LARGE SCALE GENOMIC DNA]</scope>
    <source>
        <strain evidence="3 4">KUC8140</strain>
    </source>
</reference>
<feature type="region of interest" description="Disordered" evidence="1">
    <location>
        <begin position="374"/>
        <end position="466"/>
    </location>
</feature>
<evidence type="ECO:0000256" key="1">
    <source>
        <dbReference type="SAM" id="MobiDB-lite"/>
    </source>
</evidence>
<dbReference type="PANTHER" id="PTHR14336">
    <property type="entry name" value="TANDEM PH DOMAIN CONTAINING PROTEIN"/>
    <property type="match status" value="1"/>
</dbReference>
<sequence length="560" mass="59490">MSTLAQGPSTAVPVAPPTPQEINRKLSLHNKPAKTKSAPPAVSGTESDSDSFLSPDQSPHGAGTTYFGTTHHAHVLVPSSSATKPLSAIAERRSGSDGEETEDEDEDDVDGEEWQRDPSKSFDVNQRPQGQGRDGECTIKSGYLWKKGERRKTWKKRWFVLRPAHLAFYKTSAEYELLRLLDLNEVHSCAPVALKRHAHALALVSPARTYYLQAHTSQDMHDWVSRLNEARENLRSSSTQTSVTAPIPIPIPQGNRQEAHSPSAQMAISTSPPSGHIVTSDSESDDGQGGESAGYSPSAPTTMMASPSKANIDPSKVIVQGYLMKCSRSKRRGWRKRWFVLTGEKLTYSASHMETKRQRSIMLPQILDALEYDLEKPPGANGSGHHSLLSPPIGPSSVSPQSSHSMSSGAAARSLSGTSPGSDEHNRPIHAQDSSVGSGGMAGNPSIDHNAPQMASSSSQHGGQHTFKVVTTKRSLLLCAPSEDEEIKWLSAVRAVIARRTAPAGTPGASGGPNPTGPSSNPPNGTGEGSTASGGLGPRVSVSGMNRRRSASGASGIGPQ</sequence>
<dbReference type="Gene3D" id="2.30.29.30">
    <property type="entry name" value="Pleckstrin-homology domain (PH domain)/Phosphotyrosine-binding domain (PTB)"/>
    <property type="match status" value="2"/>
</dbReference>
<feature type="domain" description="PH" evidence="2">
    <location>
        <begin position="316"/>
        <end position="498"/>
    </location>
</feature>
<dbReference type="SMART" id="SM00233">
    <property type="entry name" value="PH"/>
    <property type="match status" value="2"/>
</dbReference>
<dbReference type="SUPFAM" id="SSF50729">
    <property type="entry name" value="PH domain-like"/>
    <property type="match status" value="2"/>
</dbReference>
<dbReference type="EMBL" id="KQ086077">
    <property type="protein sequence ID" value="KLO08792.1"/>
    <property type="molecule type" value="Genomic_DNA"/>
</dbReference>
<dbReference type="OrthoDB" id="2157866at2759"/>
<evidence type="ECO:0000259" key="2">
    <source>
        <dbReference type="PROSITE" id="PS50003"/>
    </source>
</evidence>
<organism evidence="3 4">
    <name type="scientific">Schizopora paradoxa</name>
    <dbReference type="NCBI Taxonomy" id="27342"/>
    <lineage>
        <taxon>Eukaryota</taxon>
        <taxon>Fungi</taxon>
        <taxon>Dikarya</taxon>
        <taxon>Basidiomycota</taxon>
        <taxon>Agaricomycotina</taxon>
        <taxon>Agaricomycetes</taxon>
        <taxon>Hymenochaetales</taxon>
        <taxon>Schizoporaceae</taxon>
        <taxon>Schizopora</taxon>
    </lineage>
</organism>
<feature type="region of interest" description="Disordered" evidence="1">
    <location>
        <begin position="1"/>
        <end position="135"/>
    </location>
</feature>
<dbReference type="STRING" id="27342.A0A0H2RBI4"/>
<dbReference type="InParanoid" id="A0A0H2RBI4"/>
<keyword evidence="4" id="KW-1185">Reference proteome</keyword>
<name>A0A0H2RBI4_9AGAM</name>
<feature type="region of interest" description="Disordered" evidence="1">
    <location>
        <begin position="234"/>
        <end position="309"/>
    </location>
</feature>
<feature type="compositionally biased region" description="Polar residues" evidence="1">
    <location>
        <begin position="254"/>
        <end position="281"/>
    </location>
</feature>
<feature type="compositionally biased region" description="Polar residues" evidence="1">
    <location>
        <begin position="453"/>
        <end position="463"/>
    </location>
</feature>
<dbReference type="FunFam" id="2.30.29.30:FF:000286">
    <property type="entry name" value="PH-protein kinase domain containing protein"/>
    <property type="match status" value="1"/>
</dbReference>
<dbReference type="InterPro" id="IPR011993">
    <property type="entry name" value="PH-like_dom_sf"/>
</dbReference>
<protein>
    <submittedName>
        <fullName evidence="3">PH-domain-containing protein</fullName>
    </submittedName>
</protein>
<feature type="compositionally biased region" description="Gly residues" evidence="1">
    <location>
        <begin position="526"/>
        <end position="537"/>
    </location>
</feature>
<dbReference type="AlphaFoldDB" id="A0A0H2RBI4"/>
<dbReference type="InterPro" id="IPR051707">
    <property type="entry name" value="PI-Interact_SigTrans_Reg"/>
</dbReference>
<evidence type="ECO:0000313" key="4">
    <source>
        <dbReference type="Proteomes" id="UP000053477"/>
    </source>
</evidence>
<feature type="domain" description="PH" evidence="2">
    <location>
        <begin position="137"/>
        <end position="232"/>
    </location>
</feature>
<feature type="compositionally biased region" description="Acidic residues" evidence="1">
    <location>
        <begin position="97"/>
        <end position="112"/>
    </location>
</feature>
<proteinExistence type="predicted"/>
<dbReference type="PANTHER" id="PTHR14336:SF8">
    <property type="entry name" value="PROTEIN OPY1"/>
    <property type="match status" value="1"/>
</dbReference>
<dbReference type="Proteomes" id="UP000053477">
    <property type="component" value="Unassembled WGS sequence"/>
</dbReference>
<dbReference type="Pfam" id="PF00169">
    <property type="entry name" value="PH"/>
    <property type="match status" value="1"/>
</dbReference>
<feature type="compositionally biased region" description="Low complexity" evidence="1">
    <location>
        <begin position="387"/>
        <end position="408"/>
    </location>
</feature>
<feature type="compositionally biased region" description="Polar residues" evidence="1">
    <location>
        <begin position="298"/>
        <end position="309"/>
    </location>
</feature>
<gene>
    <name evidence="3" type="ORF">SCHPADRAFT_1000704</name>
</gene>